<evidence type="ECO:0008006" key="3">
    <source>
        <dbReference type="Google" id="ProtNLM"/>
    </source>
</evidence>
<name>A0A819G7V3_9BILA</name>
<organism evidence="1 2">
    <name type="scientific">Rotaria sordida</name>
    <dbReference type="NCBI Taxonomy" id="392033"/>
    <lineage>
        <taxon>Eukaryota</taxon>
        <taxon>Metazoa</taxon>
        <taxon>Spiralia</taxon>
        <taxon>Gnathifera</taxon>
        <taxon>Rotifera</taxon>
        <taxon>Eurotatoria</taxon>
        <taxon>Bdelloidea</taxon>
        <taxon>Philodinida</taxon>
        <taxon>Philodinidae</taxon>
        <taxon>Rotaria</taxon>
    </lineage>
</organism>
<dbReference type="EMBL" id="CAJOBE010003431">
    <property type="protein sequence ID" value="CAF3879960.1"/>
    <property type="molecule type" value="Genomic_DNA"/>
</dbReference>
<gene>
    <name evidence="1" type="ORF">FNK824_LOCUS19486</name>
</gene>
<evidence type="ECO:0000313" key="1">
    <source>
        <dbReference type="EMBL" id="CAF3879960.1"/>
    </source>
</evidence>
<evidence type="ECO:0000313" key="2">
    <source>
        <dbReference type="Proteomes" id="UP000663874"/>
    </source>
</evidence>
<proteinExistence type="predicted"/>
<comment type="caution">
    <text evidence="1">The sequence shown here is derived from an EMBL/GenBank/DDBJ whole genome shotgun (WGS) entry which is preliminary data.</text>
</comment>
<sequence>MGSSESKQSDNISDNQFIPVFFNSSSYNIDKNESYSNDISQSTIRKLHTISPLKMPIQLTVKCNQCGMIFANDEVLFKHKSRYCIGNKDSNIRRQQNYLDNNEINNYTRPTLRKVITHQSPIEKHDKNSSNINTKQKKDCIICFKPIDLSEYESHVLACVAQTDNQLSTSSTRTNLKCLTCNRPINKQDGLYREINCHSHHNHCLVCLQRSMEEFTRNG</sequence>
<accession>A0A819G7V3</accession>
<reference evidence="1" key="1">
    <citation type="submission" date="2021-02" db="EMBL/GenBank/DDBJ databases">
        <authorList>
            <person name="Nowell W R."/>
        </authorList>
    </citation>
    <scope>NUCLEOTIDE SEQUENCE</scope>
</reference>
<dbReference type="Proteomes" id="UP000663874">
    <property type="component" value="Unassembled WGS sequence"/>
</dbReference>
<protein>
    <recommendedName>
        <fullName evidence="3">C2H2-type domain-containing protein</fullName>
    </recommendedName>
</protein>
<dbReference type="AlphaFoldDB" id="A0A819G7V3"/>